<evidence type="ECO:0000313" key="3">
    <source>
        <dbReference type="EMBL" id="KAH6591888.1"/>
    </source>
</evidence>
<feature type="signal peptide" evidence="2">
    <location>
        <begin position="1"/>
        <end position="18"/>
    </location>
</feature>
<proteinExistence type="predicted"/>
<feature type="chain" id="PRO_5045396239" evidence="2">
    <location>
        <begin position="19"/>
        <end position="147"/>
    </location>
</feature>
<name>A0ABQ8F463_9FUNG</name>
<organism evidence="3 4">
    <name type="scientific">Batrachochytrium salamandrivorans</name>
    <dbReference type="NCBI Taxonomy" id="1357716"/>
    <lineage>
        <taxon>Eukaryota</taxon>
        <taxon>Fungi</taxon>
        <taxon>Fungi incertae sedis</taxon>
        <taxon>Chytridiomycota</taxon>
        <taxon>Chytridiomycota incertae sedis</taxon>
        <taxon>Chytridiomycetes</taxon>
        <taxon>Rhizophydiales</taxon>
        <taxon>Rhizophydiales incertae sedis</taxon>
        <taxon>Batrachochytrium</taxon>
    </lineage>
</organism>
<evidence type="ECO:0000256" key="2">
    <source>
        <dbReference type="SAM" id="SignalP"/>
    </source>
</evidence>
<protein>
    <submittedName>
        <fullName evidence="3">Uncharacterized protein</fullName>
    </submittedName>
</protein>
<gene>
    <name evidence="3" type="ORF">BASA50_008402</name>
</gene>
<dbReference type="EMBL" id="JAFCIX010000393">
    <property type="protein sequence ID" value="KAH6591888.1"/>
    <property type="molecule type" value="Genomic_DNA"/>
</dbReference>
<evidence type="ECO:0000313" key="4">
    <source>
        <dbReference type="Proteomes" id="UP001648503"/>
    </source>
</evidence>
<keyword evidence="4" id="KW-1185">Reference proteome</keyword>
<feature type="compositionally biased region" description="Polar residues" evidence="1">
    <location>
        <begin position="53"/>
        <end position="69"/>
    </location>
</feature>
<accession>A0ABQ8F463</accession>
<sequence length="147" mass="15782">MRLISLVLLSFIATNTVALYTPRMHQIEKRSPLPARGMRYQTPNPNHDEAMDTSDSNTNNEEAMDTSDSNTDHDEDMQIPDSNSLGEPMGTSVQSPILPGSDMNTSASNPILPGGATGTSTPNHVKGKGKGNAGRSGLAWKKISMKQ</sequence>
<reference evidence="3 4" key="1">
    <citation type="submission" date="2021-02" db="EMBL/GenBank/DDBJ databases">
        <title>Variation within the Batrachochytrium salamandrivorans European outbreak.</title>
        <authorList>
            <person name="Kelly M."/>
            <person name="Pasmans F."/>
            <person name="Shea T.P."/>
            <person name="Munoz J.F."/>
            <person name="Carranza S."/>
            <person name="Cuomo C.A."/>
            <person name="Martel A."/>
        </authorList>
    </citation>
    <scope>NUCLEOTIDE SEQUENCE [LARGE SCALE GENOMIC DNA]</scope>
    <source>
        <strain evidence="3 4">AMFP18/2</strain>
    </source>
</reference>
<keyword evidence="2" id="KW-0732">Signal</keyword>
<comment type="caution">
    <text evidence="3">The sequence shown here is derived from an EMBL/GenBank/DDBJ whole genome shotgun (WGS) entry which is preliminary data.</text>
</comment>
<feature type="region of interest" description="Disordered" evidence="1">
    <location>
        <begin position="30"/>
        <end position="147"/>
    </location>
</feature>
<feature type="compositionally biased region" description="Polar residues" evidence="1">
    <location>
        <begin position="80"/>
        <end position="95"/>
    </location>
</feature>
<evidence type="ECO:0000256" key="1">
    <source>
        <dbReference type="SAM" id="MobiDB-lite"/>
    </source>
</evidence>
<dbReference type="Proteomes" id="UP001648503">
    <property type="component" value="Unassembled WGS sequence"/>
</dbReference>